<proteinExistence type="predicted"/>
<accession>A0A2I0A169</accession>
<keyword evidence="2" id="KW-1185">Reference proteome</keyword>
<dbReference type="AlphaFoldDB" id="A0A2I0A169"/>
<sequence length="91" mass="10325">MPPPGCTGAAAWLHWRRRFAGRIPRPPFRCLIRTRLPSAPHCRRRADAADPPHRRLRIAVSHPSASVLLPQAESRCFLPNFAPHRRRLAAP</sequence>
<gene>
    <name evidence="1" type="ORF">AXF42_Ash014181</name>
</gene>
<evidence type="ECO:0000313" key="1">
    <source>
        <dbReference type="EMBL" id="PKA49279.1"/>
    </source>
</evidence>
<evidence type="ECO:0000313" key="2">
    <source>
        <dbReference type="Proteomes" id="UP000236161"/>
    </source>
</evidence>
<dbReference type="EMBL" id="KZ452039">
    <property type="protein sequence ID" value="PKA49279.1"/>
    <property type="molecule type" value="Genomic_DNA"/>
</dbReference>
<dbReference type="Proteomes" id="UP000236161">
    <property type="component" value="Unassembled WGS sequence"/>
</dbReference>
<name>A0A2I0A169_9ASPA</name>
<organism evidence="1 2">
    <name type="scientific">Apostasia shenzhenica</name>
    <dbReference type="NCBI Taxonomy" id="1088818"/>
    <lineage>
        <taxon>Eukaryota</taxon>
        <taxon>Viridiplantae</taxon>
        <taxon>Streptophyta</taxon>
        <taxon>Embryophyta</taxon>
        <taxon>Tracheophyta</taxon>
        <taxon>Spermatophyta</taxon>
        <taxon>Magnoliopsida</taxon>
        <taxon>Liliopsida</taxon>
        <taxon>Asparagales</taxon>
        <taxon>Orchidaceae</taxon>
        <taxon>Apostasioideae</taxon>
        <taxon>Apostasia</taxon>
    </lineage>
</organism>
<protein>
    <submittedName>
        <fullName evidence="1">Uncharacterized protein</fullName>
    </submittedName>
</protein>
<reference evidence="1 2" key="1">
    <citation type="journal article" date="2017" name="Nature">
        <title>The Apostasia genome and the evolution of orchids.</title>
        <authorList>
            <person name="Zhang G.Q."/>
            <person name="Liu K.W."/>
            <person name="Li Z."/>
            <person name="Lohaus R."/>
            <person name="Hsiao Y.Y."/>
            <person name="Niu S.C."/>
            <person name="Wang J.Y."/>
            <person name="Lin Y.C."/>
            <person name="Xu Q."/>
            <person name="Chen L.J."/>
            <person name="Yoshida K."/>
            <person name="Fujiwara S."/>
            <person name="Wang Z.W."/>
            <person name="Zhang Y.Q."/>
            <person name="Mitsuda N."/>
            <person name="Wang M."/>
            <person name="Liu G.H."/>
            <person name="Pecoraro L."/>
            <person name="Huang H.X."/>
            <person name="Xiao X.J."/>
            <person name="Lin M."/>
            <person name="Wu X.Y."/>
            <person name="Wu W.L."/>
            <person name="Chen Y.Y."/>
            <person name="Chang S.B."/>
            <person name="Sakamoto S."/>
            <person name="Ohme-Takagi M."/>
            <person name="Yagi M."/>
            <person name="Zeng S.J."/>
            <person name="Shen C.Y."/>
            <person name="Yeh C.M."/>
            <person name="Luo Y.B."/>
            <person name="Tsai W.C."/>
            <person name="Van de Peer Y."/>
            <person name="Liu Z.J."/>
        </authorList>
    </citation>
    <scope>NUCLEOTIDE SEQUENCE [LARGE SCALE GENOMIC DNA]</scope>
    <source>
        <strain evidence="2">cv. Shenzhen</strain>
        <tissue evidence="1">Stem</tissue>
    </source>
</reference>